<keyword evidence="5" id="KW-0949">S-adenosyl-L-methionine</keyword>
<dbReference type="EC" id="2.1.1.72" evidence="2"/>
<dbReference type="SUPFAM" id="SSF53335">
    <property type="entry name" value="S-adenosyl-L-methionine-dependent methyltransferases"/>
    <property type="match status" value="1"/>
</dbReference>
<dbReference type="Pfam" id="PF12161">
    <property type="entry name" value="HsdM_N"/>
    <property type="match status" value="1"/>
</dbReference>
<dbReference type="RefSeq" id="WP_146402618.1">
    <property type="nucleotide sequence ID" value="NZ_SJPJ01000001.1"/>
</dbReference>
<organism evidence="11 12">
    <name type="scientific">Novipirellula herctigrandis</name>
    <dbReference type="NCBI Taxonomy" id="2527986"/>
    <lineage>
        <taxon>Bacteria</taxon>
        <taxon>Pseudomonadati</taxon>
        <taxon>Planctomycetota</taxon>
        <taxon>Planctomycetia</taxon>
        <taxon>Pirellulales</taxon>
        <taxon>Pirellulaceae</taxon>
        <taxon>Novipirellula</taxon>
    </lineage>
</organism>
<dbReference type="AlphaFoldDB" id="A0A5C5ZC71"/>
<evidence type="ECO:0000313" key="11">
    <source>
        <dbReference type="EMBL" id="TWT84757.1"/>
    </source>
</evidence>
<comment type="catalytic activity">
    <reaction evidence="7">
        <text>a 2'-deoxyadenosine in DNA + S-adenosyl-L-methionine = an N(6)-methyl-2'-deoxyadenosine in DNA + S-adenosyl-L-homocysteine + H(+)</text>
        <dbReference type="Rhea" id="RHEA:15197"/>
        <dbReference type="Rhea" id="RHEA-COMP:12418"/>
        <dbReference type="Rhea" id="RHEA-COMP:12419"/>
        <dbReference type="ChEBI" id="CHEBI:15378"/>
        <dbReference type="ChEBI" id="CHEBI:57856"/>
        <dbReference type="ChEBI" id="CHEBI:59789"/>
        <dbReference type="ChEBI" id="CHEBI:90615"/>
        <dbReference type="ChEBI" id="CHEBI:90616"/>
        <dbReference type="EC" id="2.1.1.72"/>
    </reaction>
</comment>
<comment type="similarity">
    <text evidence="1">Belongs to the N(4)/N(6)-methyltransferase family.</text>
</comment>
<dbReference type="InterPro" id="IPR051537">
    <property type="entry name" value="DNA_Adenine_Mtase"/>
</dbReference>
<feature type="domain" description="N6 adenine-specific DNA methyltransferase N-terminal" evidence="10">
    <location>
        <begin position="10"/>
        <end position="125"/>
    </location>
</feature>
<evidence type="ECO:0000256" key="7">
    <source>
        <dbReference type="ARBA" id="ARBA00047942"/>
    </source>
</evidence>
<dbReference type="PANTHER" id="PTHR42933:SF3">
    <property type="entry name" value="TYPE I RESTRICTION ENZYME MJAVIII METHYLASE SUBUNIT"/>
    <property type="match status" value="1"/>
</dbReference>
<dbReference type="PRINTS" id="PR00507">
    <property type="entry name" value="N12N6MTFRASE"/>
</dbReference>
<dbReference type="Gene3D" id="1.20.1260.30">
    <property type="match status" value="1"/>
</dbReference>
<dbReference type="InterPro" id="IPR038333">
    <property type="entry name" value="T1MK-like_N_sf"/>
</dbReference>
<keyword evidence="4 11" id="KW-0808">Transferase</keyword>
<evidence type="ECO:0000256" key="6">
    <source>
        <dbReference type="ARBA" id="ARBA00022747"/>
    </source>
</evidence>
<dbReference type="InterPro" id="IPR002052">
    <property type="entry name" value="DNA_methylase_N6_adenine_CS"/>
</dbReference>
<evidence type="ECO:0000256" key="4">
    <source>
        <dbReference type="ARBA" id="ARBA00022679"/>
    </source>
</evidence>
<sequence>MAIKKSELYSKIWASCDELRGGMDASQYKDYVLFMLFIKYVTDKYVDSDDMKPAVNIPPGASFKDMIALKGKSDIGDKINTQIIQPLIDNNSRLARSDFPDFNDPNKLGEGQAMVDRLTNLVSIFESPDLDFSKNRADNDDILGDAYEYLMRHFATQSGKSKGQFYTPSEVSRVISKVIGISSDTAVASTTAYDPTCGSGSLLLKVADEAGVHITLEGQEKDVTTAGLARMNMILHNFPTANVLAGNTLSNPKFKDNERLRTYDYVVANPPFSDKTWSTGLTPDNDKYQRFAWGTPPGKQGDYAYLLHIIRSMKKEGKGACILPHGVLFRGNAEAVIRRKLVESGYLKGIIGLPANLFYGTGIPACIVVLDKENATARKGVFMIDASKGFIKDGNKNRLREQDIHRIVDTFNRQDESDPRYARMVPVTEIQNPKNEYNLNLPRYIDSSEPEDIQDIDGHLRGGIPDRDIDSLGAYWDVIPGVRASLIEPADRPGYCQLRVPVSDVKQTIYEHNEFADFIKSTTKFFTKWKKANHPRLTGFDTGDNPKQLIETISEDLLATFDNAPLLDAYDVYQHLMDYWAETMQDDCYLLAAEGWTSGNVLREIRKVKNSKGKLTWPESHEIEIGKRRFKSDLIPKPLIVARYFAKDKQAIDAMEDELANVASEMEKLKEDHETGKEIGEEGIMKDVSSRPDAQEARTEAIVAIWNEEDPKACGEYTSLIESAEKLSQKLQEIGADGFFSERRNKNGSIGLKKVTDRLKEIDRGEEFDVLTKYVNTDKKQKAIARKAKQMLDAAETEIVKRLSEVPLPEGYEDLAAVNRYLQLLEQKSKIESEKKAAEKALDQLAHDKYPELSVDEIKSLVVDDKWCEHLSTCVGGELDAVSHDLTARVQQLAVRYEKALPELASDLVELQGKVDKHLVAMGASWA</sequence>
<evidence type="ECO:0000259" key="10">
    <source>
        <dbReference type="Pfam" id="PF12161"/>
    </source>
</evidence>
<evidence type="ECO:0000256" key="1">
    <source>
        <dbReference type="ARBA" id="ARBA00006594"/>
    </source>
</evidence>
<dbReference type="Proteomes" id="UP000315010">
    <property type="component" value="Unassembled WGS sequence"/>
</dbReference>
<evidence type="ECO:0000256" key="3">
    <source>
        <dbReference type="ARBA" id="ARBA00022603"/>
    </source>
</evidence>
<dbReference type="GO" id="GO:0003677">
    <property type="term" value="F:DNA binding"/>
    <property type="evidence" value="ECO:0007669"/>
    <property type="project" value="InterPro"/>
</dbReference>
<dbReference type="EMBL" id="SJPJ01000001">
    <property type="protein sequence ID" value="TWT84757.1"/>
    <property type="molecule type" value="Genomic_DNA"/>
</dbReference>
<evidence type="ECO:0000256" key="8">
    <source>
        <dbReference type="SAM" id="Coils"/>
    </source>
</evidence>
<dbReference type="InterPro" id="IPR029063">
    <property type="entry name" value="SAM-dependent_MTases_sf"/>
</dbReference>
<keyword evidence="8" id="KW-0175">Coiled coil</keyword>
<protein>
    <recommendedName>
        <fullName evidence="2">site-specific DNA-methyltransferase (adenine-specific)</fullName>
        <ecNumber evidence="2">2.1.1.72</ecNumber>
    </recommendedName>
</protein>
<gene>
    <name evidence="11" type="primary">hsdM_4</name>
    <name evidence="11" type="ORF">CA13_62370</name>
</gene>
<proteinExistence type="inferred from homology"/>
<accession>A0A5C5ZC71</accession>
<evidence type="ECO:0000256" key="5">
    <source>
        <dbReference type="ARBA" id="ARBA00022691"/>
    </source>
</evidence>
<dbReference type="Pfam" id="PF02384">
    <property type="entry name" value="N6_Mtase"/>
    <property type="match status" value="1"/>
</dbReference>
<keyword evidence="6" id="KW-0680">Restriction system</keyword>
<dbReference type="GO" id="GO:0008170">
    <property type="term" value="F:N-methyltransferase activity"/>
    <property type="evidence" value="ECO:0007669"/>
    <property type="project" value="InterPro"/>
</dbReference>
<dbReference type="GO" id="GO:0009007">
    <property type="term" value="F:site-specific DNA-methyltransferase (adenine-specific) activity"/>
    <property type="evidence" value="ECO:0007669"/>
    <property type="project" value="UniProtKB-EC"/>
</dbReference>
<dbReference type="PANTHER" id="PTHR42933">
    <property type="entry name" value="SLR6095 PROTEIN"/>
    <property type="match status" value="1"/>
</dbReference>
<evidence type="ECO:0000256" key="2">
    <source>
        <dbReference type="ARBA" id="ARBA00011900"/>
    </source>
</evidence>
<dbReference type="OrthoDB" id="9814572at2"/>
<keyword evidence="12" id="KW-1185">Reference proteome</keyword>
<evidence type="ECO:0000259" key="9">
    <source>
        <dbReference type="Pfam" id="PF02384"/>
    </source>
</evidence>
<dbReference type="InterPro" id="IPR022749">
    <property type="entry name" value="D12N6_MeTrfase_N"/>
</dbReference>
<dbReference type="PROSITE" id="PS00092">
    <property type="entry name" value="N6_MTASE"/>
    <property type="match status" value="1"/>
</dbReference>
<dbReference type="Gene3D" id="3.40.50.150">
    <property type="entry name" value="Vaccinia Virus protein VP39"/>
    <property type="match status" value="1"/>
</dbReference>
<dbReference type="GO" id="GO:0032259">
    <property type="term" value="P:methylation"/>
    <property type="evidence" value="ECO:0007669"/>
    <property type="project" value="UniProtKB-KW"/>
</dbReference>
<keyword evidence="3 11" id="KW-0489">Methyltransferase</keyword>
<feature type="domain" description="DNA methylase adenine-specific" evidence="9">
    <location>
        <begin position="139"/>
        <end position="451"/>
    </location>
</feature>
<dbReference type="GO" id="GO:0009307">
    <property type="term" value="P:DNA restriction-modification system"/>
    <property type="evidence" value="ECO:0007669"/>
    <property type="project" value="UniProtKB-KW"/>
</dbReference>
<name>A0A5C5ZC71_9BACT</name>
<feature type="coiled-coil region" evidence="8">
    <location>
        <begin position="821"/>
        <end position="848"/>
    </location>
</feature>
<comment type="caution">
    <text evidence="11">The sequence shown here is derived from an EMBL/GenBank/DDBJ whole genome shotgun (WGS) entry which is preliminary data.</text>
</comment>
<evidence type="ECO:0000313" key="12">
    <source>
        <dbReference type="Proteomes" id="UP000315010"/>
    </source>
</evidence>
<dbReference type="InterPro" id="IPR003356">
    <property type="entry name" value="DNA_methylase_A-5"/>
</dbReference>
<reference evidence="11 12" key="1">
    <citation type="submission" date="2019-02" db="EMBL/GenBank/DDBJ databases">
        <title>Deep-cultivation of Planctomycetes and their phenomic and genomic characterization uncovers novel biology.</title>
        <authorList>
            <person name="Wiegand S."/>
            <person name="Jogler M."/>
            <person name="Boedeker C."/>
            <person name="Pinto D."/>
            <person name="Vollmers J."/>
            <person name="Rivas-Marin E."/>
            <person name="Kohn T."/>
            <person name="Peeters S.H."/>
            <person name="Heuer A."/>
            <person name="Rast P."/>
            <person name="Oberbeckmann S."/>
            <person name="Bunk B."/>
            <person name="Jeske O."/>
            <person name="Meyerdierks A."/>
            <person name="Storesund J.E."/>
            <person name="Kallscheuer N."/>
            <person name="Luecker S."/>
            <person name="Lage O.M."/>
            <person name="Pohl T."/>
            <person name="Merkel B.J."/>
            <person name="Hornburger P."/>
            <person name="Mueller R.-W."/>
            <person name="Bruemmer F."/>
            <person name="Labrenz M."/>
            <person name="Spormann A.M."/>
            <person name="Op Den Camp H."/>
            <person name="Overmann J."/>
            <person name="Amann R."/>
            <person name="Jetten M.S.M."/>
            <person name="Mascher T."/>
            <person name="Medema M.H."/>
            <person name="Devos D.P."/>
            <person name="Kaster A.-K."/>
            <person name="Ovreas L."/>
            <person name="Rohde M."/>
            <person name="Galperin M.Y."/>
            <person name="Jogler C."/>
        </authorList>
    </citation>
    <scope>NUCLEOTIDE SEQUENCE [LARGE SCALE GENOMIC DNA]</scope>
    <source>
        <strain evidence="11 12">CA13</strain>
    </source>
</reference>